<reference evidence="2" key="1">
    <citation type="journal article" date="2014" name="Int. J. Syst. Evol. Microbiol.">
        <title>Complete genome sequence of Corynebacterium casei LMG S-19264T (=DSM 44701T), isolated from a smear-ripened cheese.</title>
        <authorList>
            <consortium name="US DOE Joint Genome Institute (JGI-PGF)"/>
            <person name="Walter F."/>
            <person name="Albersmeier A."/>
            <person name="Kalinowski J."/>
            <person name="Ruckert C."/>
        </authorList>
    </citation>
    <scope>NUCLEOTIDE SEQUENCE</scope>
    <source>
        <strain evidence="2">CGMCC 4.7272</strain>
    </source>
</reference>
<sequence>METTDSTGITRACVNRPLGRSGIEVSPLGFGRGAIGGEWGAPDGQPLGRAGSTTSSPYGRSGAPSTWASPSSTRPTRPTCTAPGHLRGVGRRGLIRAYAWSTDDPARAALVGPGAAPRGRTALPRRRPGRTRNARPLRGVGAAGQAVTSDGPTLAQGTLGRLWARSLRTAPIPGFRSVAQAEENAGAIAKGPLTAEQLAEIDQLPGR</sequence>
<evidence type="ECO:0000256" key="1">
    <source>
        <dbReference type="SAM" id="MobiDB-lite"/>
    </source>
</evidence>
<accession>A0A917NSL0</accession>
<evidence type="ECO:0000313" key="3">
    <source>
        <dbReference type="Proteomes" id="UP000625682"/>
    </source>
</evidence>
<keyword evidence="3" id="KW-1185">Reference proteome</keyword>
<name>A0A917NSL0_9ACTN</name>
<organism evidence="2 3">
    <name type="scientific">Streptomyces lacrimifluminis</name>
    <dbReference type="NCBI Taxonomy" id="1500077"/>
    <lineage>
        <taxon>Bacteria</taxon>
        <taxon>Bacillati</taxon>
        <taxon>Actinomycetota</taxon>
        <taxon>Actinomycetes</taxon>
        <taxon>Kitasatosporales</taxon>
        <taxon>Streptomycetaceae</taxon>
        <taxon>Streptomyces</taxon>
    </lineage>
</organism>
<evidence type="ECO:0000313" key="2">
    <source>
        <dbReference type="EMBL" id="GGJ20901.1"/>
    </source>
</evidence>
<feature type="region of interest" description="Disordered" evidence="1">
    <location>
        <begin position="112"/>
        <end position="151"/>
    </location>
</feature>
<feature type="compositionally biased region" description="Basic residues" evidence="1">
    <location>
        <begin position="123"/>
        <end position="135"/>
    </location>
</feature>
<gene>
    <name evidence="2" type="ORF">GCM10012282_16590</name>
</gene>
<proteinExistence type="predicted"/>
<dbReference type="Gene3D" id="3.20.20.100">
    <property type="entry name" value="NADP-dependent oxidoreductase domain"/>
    <property type="match status" value="1"/>
</dbReference>
<feature type="compositionally biased region" description="Low complexity" evidence="1">
    <location>
        <begin position="61"/>
        <end position="84"/>
    </location>
</feature>
<dbReference type="SUPFAM" id="SSF51430">
    <property type="entry name" value="NAD(P)-linked oxidoreductase"/>
    <property type="match status" value="1"/>
</dbReference>
<dbReference type="EMBL" id="BMMU01000004">
    <property type="protein sequence ID" value="GGJ20901.1"/>
    <property type="molecule type" value="Genomic_DNA"/>
</dbReference>
<feature type="region of interest" description="Disordered" evidence="1">
    <location>
        <begin position="36"/>
        <end position="88"/>
    </location>
</feature>
<comment type="caution">
    <text evidence="2">The sequence shown here is derived from an EMBL/GenBank/DDBJ whole genome shotgun (WGS) entry which is preliminary data.</text>
</comment>
<dbReference type="Proteomes" id="UP000625682">
    <property type="component" value="Unassembled WGS sequence"/>
</dbReference>
<reference evidence="2" key="2">
    <citation type="submission" date="2020-09" db="EMBL/GenBank/DDBJ databases">
        <authorList>
            <person name="Sun Q."/>
            <person name="Zhou Y."/>
        </authorList>
    </citation>
    <scope>NUCLEOTIDE SEQUENCE</scope>
    <source>
        <strain evidence="2">CGMCC 4.7272</strain>
    </source>
</reference>
<feature type="compositionally biased region" description="Low complexity" evidence="1">
    <location>
        <begin position="112"/>
        <end position="122"/>
    </location>
</feature>
<protein>
    <submittedName>
        <fullName evidence="2">Uncharacterized protein</fullName>
    </submittedName>
</protein>
<dbReference type="InterPro" id="IPR036812">
    <property type="entry name" value="NAD(P)_OxRdtase_dom_sf"/>
</dbReference>
<dbReference type="AlphaFoldDB" id="A0A917NSL0"/>